<dbReference type="GO" id="GO:0008168">
    <property type="term" value="F:methyltransferase activity"/>
    <property type="evidence" value="ECO:0007669"/>
    <property type="project" value="UniProtKB-KW"/>
</dbReference>
<reference evidence="2 3" key="1">
    <citation type="submission" date="2020-03" db="EMBL/GenBank/DDBJ databases">
        <title>Roseomonas selenitidurans sp. nov. isolated from urban soil.</title>
        <authorList>
            <person name="Liu H."/>
        </authorList>
    </citation>
    <scope>NUCLEOTIDE SEQUENCE [LARGE SCALE GENOMIC DNA]</scope>
    <source>
        <strain evidence="2 3">BU-1</strain>
    </source>
</reference>
<dbReference type="EMBL" id="JAAVNE010000007">
    <property type="protein sequence ID" value="NKC30467.1"/>
    <property type="molecule type" value="Genomic_DNA"/>
</dbReference>
<keyword evidence="2" id="KW-0808">Transferase</keyword>
<feature type="domain" description="Methyltransferase FkbM" evidence="1">
    <location>
        <begin position="77"/>
        <end position="238"/>
    </location>
</feature>
<dbReference type="SUPFAM" id="SSF53335">
    <property type="entry name" value="S-adenosyl-L-methionine-dependent methyltransferases"/>
    <property type="match status" value="1"/>
</dbReference>
<dbReference type="Gene3D" id="3.40.50.150">
    <property type="entry name" value="Vaccinia Virus protein VP39"/>
    <property type="match status" value="1"/>
</dbReference>
<accession>A0ABX1DZY8</accession>
<keyword evidence="2" id="KW-0489">Methyltransferase</keyword>
<keyword evidence="3" id="KW-1185">Reference proteome</keyword>
<protein>
    <submittedName>
        <fullName evidence="2">FkbM family methyltransferase</fullName>
    </submittedName>
</protein>
<dbReference type="Pfam" id="PF05050">
    <property type="entry name" value="Methyltransf_21"/>
    <property type="match status" value="1"/>
</dbReference>
<dbReference type="NCBIfam" id="TIGR01444">
    <property type="entry name" value="fkbM_fam"/>
    <property type="match status" value="1"/>
</dbReference>
<dbReference type="Proteomes" id="UP000787635">
    <property type="component" value="Unassembled WGS sequence"/>
</dbReference>
<evidence type="ECO:0000259" key="1">
    <source>
        <dbReference type="Pfam" id="PF05050"/>
    </source>
</evidence>
<dbReference type="InterPro" id="IPR029063">
    <property type="entry name" value="SAM-dependent_MTases_sf"/>
</dbReference>
<dbReference type="PANTHER" id="PTHR34203">
    <property type="entry name" value="METHYLTRANSFERASE, FKBM FAMILY PROTEIN"/>
    <property type="match status" value="1"/>
</dbReference>
<dbReference type="InterPro" id="IPR006342">
    <property type="entry name" value="FkbM_mtfrase"/>
</dbReference>
<dbReference type="PANTHER" id="PTHR34203:SF13">
    <property type="entry name" value="EXPRESSED PROTEIN"/>
    <property type="match status" value="1"/>
</dbReference>
<evidence type="ECO:0000313" key="3">
    <source>
        <dbReference type="Proteomes" id="UP000787635"/>
    </source>
</evidence>
<proteinExistence type="predicted"/>
<dbReference type="RefSeq" id="WP_168028343.1">
    <property type="nucleotide sequence ID" value="NZ_JAAVNE010000007.1"/>
</dbReference>
<gene>
    <name evidence="2" type="ORF">HEQ75_06305</name>
</gene>
<organism evidence="2 3">
    <name type="scientific">Falsiroseomonas selenitidurans</name>
    <dbReference type="NCBI Taxonomy" id="2716335"/>
    <lineage>
        <taxon>Bacteria</taxon>
        <taxon>Pseudomonadati</taxon>
        <taxon>Pseudomonadota</taxon>
        <taxon>Alphaproteobacteria</taxon>
        <taxon>Acetobacterales</taxon>
        <taxon>Roseomonadaceae</taxon>
        <taxon>Falsiroseomonas</taxon>
    </lineage>
</organism>
<evidence type="ECO:0000313" key="2">
    <source>
        <dbReference type="EMBL" id="NKC30467.1"/>
    </source>
</evidence>
<comment type="caution">
    <text evidence="2">The sequence shown here is derived from an EMBL/GenBank/DDBJ whole genome shotgun (WGS) entry which is preliminary data.</text>
</comment>
<dbReference type="CDD" id="cd02440">
    <property type="entry name" value="AdoMet_MTases"/>
    <property type="match status" value="1"/>
</dbReference>
<sequence>MLRRLFSPRRAGPARPARTTYCFLGNRAVALTHSNLKIFLDVRDVGMTPHIALSGEWERHVERLLRRLLRPGAQVVEVGASMGYHTLAMAQAVGPRGHVHAFEANPRVLALLRDSLSVNGFNDRVTVHAAAALDEPGRVGFAVHPQHIGSGHVALAETVAGYPERFEARGVRIDDALAELPAVDLMRLDCEGSEPLALRGAEALIRRSPGLVMVTEWDAHMMGARGEIAGFEAWLRDQGLVHAQEVTPDGLRPLAPGSLAGIAHADLLLSRRPID</sequence>
<dbReference type="InterPro" id="IPR052514">
    <property type="entry name" value="SAM-dependent_MTase"/>
</dbReference>
<dbReference type="GO" id="GO:0032259">
    <property type="term" value="P:methylation"/>
    <property type="evidence" value="ECO:0007669"/>
    <property type="project" value="UniProtKB-KW"/>
</dbReference>
<name>A0ABX1DZY8_9PROT</name>